<dbReference type="EMBL" id="JAIZAY010000019">
    <property type="protein sequence ID" value="KAJ8023363.1"/>
    <property type="molecule type" value="Genomic_DNA"/>
</dbReference>
<keyword evidence="2" id="KW-1185">Reference proteome</keyword>
<comment type="caution">
    <text evidence="1">The sequence shown here is derived from an EMBL/GenBank/DDBJ whole genome shotgun (WGS) entry which is preliminary data.</text>
</comment>
<proteinExistence type="predicted"/>
<evidence type="ECO:0000313" key="1">
    <source>
        <dbReference type="EMBL" id="KAJ8023363.1"/>
    </source>
</evidence>
<evidence type="ECO:0000313" key="2">
    <source>
        <dbReference type="Proteomes" id="UP001152320"/>
    </source>
</evidence>
<dbReference type="AlphaFoldDB" id="A0A9Q0YJ02"/>
<protein>
    <submittedName>
        <fullName evidence="1">Uncharacterized protein</fullName>
    </submittedName>
</protein>
<dbReference type="OrthoDB" id="10052386at2759"/>
<reference evidence="1" key="1">
    <citation type="submission" date="2021-10" db="EMBL/GenBank/DDBJ databases">
        <title>Tropical sea cucumber genome reveals ecological adaptation and Cuvierian tubules defense mechanism.</title>
        <authorList>
            <person name="Chen T."/>
        </authorList>
    </citation>
    <scope>NUCLEOTIDE SEQUENCE</scope>
    <source>
        <strain evidence="1">Nanhai2018</strain>
        <tissue evidence="1">Muscle</tissue>
    </source>
</reference>
<dbReference type="Proteomes" id="UP001152320">
    <property type="component" value="Chromosome 19"/>
</dbReference>
<accession>A0A9Q0YJ02</accession>
<organism evidence="1 2">
    <name type="scientific">Holothuria leucospilota</name>
    <name type="common">Black long sea cucumber</name>
    <name type="synonym">Mertensiothuria leucospilota</name>
    <dbReference type="NCBI Taxonomy" id="206669"/>
    <lineage>
        <taxon>Eukaryota</taxon>
        <taxon>Metazoa</taxon>
        <taxon>Echinodermata</taxon>
        <taxon>Eleutherozoa</taxon>
        <taxon>Echinozoa</taxon>
        <taxon>Holothuroidea</taxon>
        <taxon>Aspidochirotacea</taxon>
        <taxon>Aspidochirotida</taxon>
        <taxon>Holothuriidae</taxon>
        <taxon>Holothuria</taxon>
    </lineage>
</organism>
<sequence length="346" mass="40004">MKYPSTTYKKADATVVAQDFLAAAVEDIFKNEMFSLDTPLARAVKELAVHVQSLLGTTVFMSFAQKTVDALWKIVKKIQGSAWTDKLKGDMWHQFHLYRSAAETLERWQRTLSNAKIARKPEEEVFLLQHLLQKMFSALLGTLLETDMPAQILNVCPQGMDKSEEQALRYCAGYVPFKLRKRYMKMKGNDVAAQYVDILSSWSEGKSSHDADSLLDYTTKWIDVQNRGGLFKINDNVFILFKMMEETVRATVQVKNINRLQDENLQSLLLKKMEGDQRLLSRWNSVCNNLVSEGSSKLRTEVFKCFIKMRCESFIKVYLHIRKQNSENVSKKMEKSLRKELNKEKK</sequence>
<gene>
    <name evidence="1" type="ORF">HOLleu_35777</name>
</gene>
<name>A0A9Q0YJ02_HOLLE</name>